<dbReference type="SUPFAM" id="SSF51735">
    <property type="entry name" value="NAD(P)-binding Rossmann-fold domains"/>
    <property type="match status" value="1"/>
</dbReference>
<protein>
    <submittedName>
        <fullName evidence="1">Short-chain dehydrogenase TIC 32, chloroplastic</fullName>
    </submittedName>
</protein>
<dbReference type="PANTHER" id="PTHR48476:SF1">
    <property type="entry name" value="SHORT-CHAIN DEHYDROGENASE TIC 32, CHLOROPLASTIC-LIKE"/>
    <property type="match status" value="1"/>
</dbReference>
<dbReference type="Proteomes" id="UP001141552">
    <property type="component" value="Unassembled WGS sequence"/>
</dbReference>
<dbReference type="PRINTS" id="PR00081">
    <property type="entry name" value="GDHRDH"/>
</dbReference>
<dbReference type="InterPro" id="IPR055280">
    <property type="entry name" value="TIC32"/>
</dbReference>
<keyword evidence="2" id="KW-1185">Reference proteome</keyword>
<dbReference type="InterPro" id="IPR002347">
    <property type="entry name" value="SDR_fam"/>
</dbReference>
<dbReference type="EMBL" id="JAKUCV010005258">
    <property type="protein sequence ID" value="KAJ4831898.1"/>
    <property type="molecule type" value="Genomic_DNA"/>
</dbReference>
<evidence type="ECO:0000313" key="2">
    <source>
        <dbReference type="Proteomes" id="UP001141552"/>
    </source>
</evidence>
<organism evidence="1 2">
    <name type="scientific">Turnera subulata</name>
    <dbReference type="NCBI Taxonomy" id="218843"/>
    <lineage>
        <taxon>Eukaryota</taxon>
        <taxon>Viridiplantae</taxon>
        <taxon>Streptophyta</taxon>
        <taxon>Embryophyta</taxon>
        <taxon>Tracheophyta</taxon>
        <taxon>Spermatophyta</taxon>
        <taxon>Magnoliopsida</taxon>
        <taxon>eudicotyledons</taxon>
        <taxon>Gunneridae</taxon>
        <taxon>Pentapetalae</taxon>
        <taxon>rosids</taxon>
        <taxon>fabids</taxon>
        <taxon>Malpighiales</taxon>
        <taxon>Passifloraceae</taxon>
        <taxon>Turnera</taxon>
    </lineage>
</organism>
<reference evidence="1" key="2">
    <citation type="journal article" date="2023" name="Plants (Basel)">
        <title>Annotation of the Turnera subulata (Passifloraceae) Draft Genome Reveals the S-Locus Evolved after the Divergence of Turneroideae from Passifloroideae in a Stepwise Manner.</title>
        <authorList>
            <person name="Henning P.M."/>
            <person name="Roalson E.H."/>
            <person name="Mir W."/>
            <person name="McCubbin A.G."/>
            <person name="Shore J.S."/>
        </authorList>
    </citation>
    <scope>NUCLEOTIDE SEQUENCE</scope>
    <source>
        <strain evidence="1">F60SS</strain>
    </source>
</reference>
<dbReference type="OrthoDB" id="191139at2759"/>
<reference evidence="1" key="1">
    <citation type="submission" date="2022-02" db="EMBL/GenBank/DDBJ databases">
        <authorList>
            <person name="Henning P.M."/>
            <person name="McCubbin A.G."/>
            <person name="Shore J.S."/>
        </authorList>
    </citation>
    <scope>NUCLEOTIDE SEQUENCE</scope>
    <source>
        <strain evidence="1">F60SS</strain>
        <tissue evidence="1">Leaves</tissue>
    </source>
</reference>
<sequence>MSKTGKHSSGHFLLTNLLLETMKTTARESNREGRIVNLSSSAHRYPYPGGIRFDKLNDESGYGSIAAYGQSKLGAVLHANELSRRLKEDAVNITANSLHPGGIHTNLFRYHGVLRGFANIVGRFTFKTVPQFDHLHSTKYVINVFKMLVGCCNYMLCGIASASAGGQRRIL</sequence>
<dbReference type="PANTHER" id="PTHR48476">
    <property type="entry name" value="SHORT-CHAIN DEHYDROGENASE TIC 32, CHLOROPLASTIC-LIKE"/>
    <property type="match status" value="1"/>
</dbReference>
<name>A0A9Q0J844_9ROSI</name>
<accession>A0A9Q0J844</accession>
<evidence type="ECO:0000313" key="1">
    <source>
        <dbReference type="EMBL" id="KAJ4831898.1"/>
    </source>
</evidence>
<proteinExistence type="predicted"/>
<dbReference type="InterPro" id="IPR036291">
    <property type="entry name" value="NAD(P)-bd_dom_sf"/>
</dbReference>
<gene>
    <name evidence="1" type="primary">TIC32_5</name>
    <name evidence="1" type="ORF">Tsubulata_018105</name>
</gene>
<dbReference type="AlphaFoldDB" id="A0A9Q0J844"/>
<comment type="caution">
    <text evidence="1">The sequence shown here is derived from an EMBL/GenBank/DDBJ whole genome shotgun (WGS) entry which is preliminary data.</text>
</comment>
<dbReference type="Gene3D" id="3.40.50.720">
    <property type="entry name" value="NAD(P)-binding Rossmann-like Domain"/>
    <property type="match status" value="1"/>
</dbReference>